<protein>
    <submittedName>
        <fullName evidence="2">Phage recombination protein Bet</fullName>
    </submittedName>
</protein>
<reference evidence="2 3" key="1">
    <citation type="journal article" date="2021" name="MBio">
        <title>Poor Competitiveness of Bradyrhizobium in Pigeon Pea Root Colonization in Indian Soils.</title>
        <authorList>
            <person name="Chalasani D."/>
            <person name="Basu A."/>
            <person name="Pullabhotla S.V.S.R.N."/>
            <person name="Jorrin B."/>
            <person name="Neal A.L."/>
            <person name="Poole P.S."/>
            <person name="Podile A.R."/>
            <person name="Tkacz A."/>
        </authorList>
    </citation>
    <scope>NUCLEOTIDE SEQUENCE [LARGE SCALE GENOMIC DNA]</scope>
    <source>
        <strain evidence="2 3">HU14</strain>
    </source>
</reference>
<accession>A0ABS7HJR3</accession>
<dbReference type="EMBL" id="JAEUAW010000003">
    <property type="protein sequence ID" value="MBW9093142.1"/>
    <property type="molecule type" value="Genomic_DNA"/>
</dbReference>
<dbReference type="InterPro" id="IPR010183">
    <property type="entry name" value="Phage_lambda_Bet"/>
</dbReference>
<sequence>MTDTLELATLPKTADATKWTDDEKAMLEAAGLVIRKGNQPPEPAPRPTVIAFLQHCHRTGLDPIAKQIYAIKRGSTWGIQISIDGARLVAQRSGQYQGQTPVQWTADGVTWTDVWLGDGYPAAARVGVRRWGFEEPLYAVARWSSYVVMDDEWEGTYPNRRKTGKQTVSAMWARMPDVMLAKVAEMLALRKAFPMELSGLYSAEEMAQADNGEPTAPRTPRQSAPTLQPGTRSAQRDVASIDEPAEAVIEPELFQCARCGEPDVAAEEGAICDQCEVEVQREIQESQS</sequence>
<evidence type="ECO:0000313" key="3">
    <source>
        <dbReference type="Proteomes" id="UP001196843"/>
    </source>
</evidence>
<organism evidence="2 3">
    <name type="scientific">Microbacterium jejuense</name>
    <dbReference type="NCBI Taxonomy" id="1263637"/>
    <lineage>
        <taxon>Bacteria</taxon>
        <taxon>Bacillati</taxon>
        <taxon>Actinomycetota</taxon>
        <taxon>Actinomycetes</taxon>
        <taxon>Micrococcales</taxon>
        <taxon>Microbacteriaceae</taxon>
        <taxon>Microbacterium</taxon>
    </lineage>
</organism>
<feature type="compositionally biased region" description="Polar residues" evidence="1">
    <location>
        <begin position="220"/>
        <end position="233"/>
    </location>
</feature>
<gene>
    <name evidence="2" type="primary">bet</name>
    <name evidence="2" type="ORF">JNB62_05555</name>
</gene>
<keyword evidence="3" id="KW-1185">Reference proteome</keyword>
<dbReference type="RefSeq" id="WP_220299864.1">
    <property type="nucleotide sequence ID" value="NZ_JAEUAW010000003.1"/>
</dbReference>
<evidence type="ECO:0000313" key="2">
    <source>
        <dbReference type="EMBL" id="MBW9093142.1"/>
    </source>
</evidence>
<feature type="region of interest" description="Disordered" evidence="1">
    <location>
        <begin position="207"/>
        <end position="238"/>
    </location>
</feature>
<name>A0ABS7HJR3_9MICO</name>
<comment type="caution">
    <text evidence="2">The sequence shown here is derived from an EMBL/GenBank/DDBJ whole genome shotgun (WGS) entry which is preliminary data.</text>
</comment>
<dbReference type="InterPro" id="IPR018330">
    <property type="entry name" value="RecT_fam"/>
</dbReference>
<dbReference type="NCBIfam" id="TIGR01913">
    <property type="entry name" value="bet_lambda"/>
    <property type="match status" value="1"/>
</dbReference>
<dbReference type="Pfam" id="PF03837">
    <property type="entry name" value="RecT"/>
    <property type="match status" value="1"/>
</dbReference>
<evidence type="ECO:0000256" key="1">
    <source>
        <dbReference type="SAM" id="MobiDB-lite"/>
    </source>
</evidence>
<dbReference type="Proteomes" id="UP001196843">
    <property type="component" value="Unassembled WGS sequence"/>
</dbReference>
<proteinExistence type="predicted"/>